<dbReference type="RefSeq" id="WP_087648347.1">
    <property type="nucleotide sequence ID" value="NZ_FCON02000114.1"/>
</dbReference>
<keyword evidence="3" id="KW-0862">Zinc</keyword>
<keyword evidence="7" id="KW-1185">Reference proteome</keyword>
<evidence type="ECO:0000256" key="1">
    <source>
        <dbReference type="ARBA" id="ARBA00005495"/>
    </source>
</evidence>
<keyword evidence="2" id="KW-0479">Metal-binding</keyword>
<dbReference type="Gene3D" id="3.90.1590.10">
    <property type="entry name" value="glutathione-dependent formaldehyde- activating enzyme (gfa)"/>
    <property type="match status" value="1"/>
</dbReference>
<comment type="caution">
    <text evidence="6">The sequence shown here is derived from an EMBL/GenBank/DDBJ whole genome shotgun (WGS) entry which is preliminary data.</text>
</comment>
<keyword evidence="4" id="KW-0456">Lyase</keyword>
<dbReference type="EMBL" id="FCON02000114">
    <property type="protein sequence ID" value="SAL82114.1"/>
    <property type="molecule type" value="Genomic_DNA"/>
</dbReference>
<dbReference type="Proteomes" id="UP000054770">
    <property type="component" value="Unassembled WGS sequence"/>
</dbReference>
<dbReference type="GO" id="GO:0046872">
    <property type="term" value="F:metal ion binding"/>
    <property type="evidence" value="ECO:0007669"/>
    <property type="project" value="UniProtKB-KW"/>
</dbReference>
<comment type="similarity">
    <text evidence="1">Belongs to the Gfa family.</text>
</comment>
<reference evidence="6" key="1">
    <citation type="submission" date="2016-01" db="EMBL/GenBank/DDBJ databases">
        <authorList>
            <person name="Peeters C."/>
        </authorList>
    </citation>
    <scope>NUCLEOTIDE SEQUENCE [LARGE SCALE GENOMIC DNA]</scope>
    <source>
        <strain evidence="6">LMG 22940</strain>
    </source>
</reference>
<accession>A0A158KM09</accession>
<evidence type="ECO:0000259" key="5">
    <source>
        <dbReference type="PROSITE" id="PS51891"/>
    </source>
</evidence>
<name>A0A158KM09_9BURK</name>
<dbReference type="GO" id="GO:0016846">
    <property type="term" value="F:carbon-sulfur lyase activity"/>
    <property type="evidence" value="ECO:0007669"/>
    <property type="project" value="InterPro"/>
</dbReference>
<evidence type="ECO:0000256" key="2">
    <source>
        <dbReference type="ARBA" id="ARBA00022723"/>
    </source>
</evidence>
<evidence type="ECO:0000313" key="6">
    <source>
        <dbReference type="EMBL" id="SAL82114.1"/>
    </source>
</evidence>
<dbReference type="AlphaFoldDB" id="A0A158KM09"/>
<dbReference type="PROSITE" id="PS51891">
    <property type="entry name" value="CENP_V_GFA"/>
    <property type="match status" value="1"/>
</dbReference>
<organism evidence="6 7">
    <name type="scientific">Caballeronia choica</name>
    <dbReference type="NCBI Taxonomy" id="326476"/>
    <lineage>
        <taxon>Bacteria</taxon>
        <taxon>Pseudomonadati</taxon>
        <taxon>Pseudomonadota</taxon>
        <taxon>Betaproteobacteria</taxon>
        <taxon>Burkholderiales</taxon>
        <taxon>Burkholderiaceae</taxon>
        <taxon>Caballeronia</taxon>
    </lineage>
</organism>
<dbReference type="SUPFAM" id="SSF51316">
    <property type="entry name" value="Mss4-like"/>
    <property type="match status" value="1"/>
</dbReference>
<evidence type="ECO:0000256" key="4">
    <source>
        <dbReference type="ARBA" id="ARBA00023239"/>
    </source>
</evidence>
<evidence type="ECO:0000256" key="3">
    <source>
        <dbReference type="ARBA" id="ARBA00022833"/>
    </source>
</evidence>
<sequence>MNEIKGGCLCGNVRYETTQAPLMSAVCHCTHCQKQSGSAFSTNVVVPAAGFNVTASTLATFNDVGESGLSVKRHFCSHCGSPVYTELDANPGVAVLKAGTLDDPSWVRPQVHMWRCSAQPWVPVAEGTVCFEHNPEA</sequence>
<dbReference type="Pfam" id="PF04828">
    <property type="entry name" value="GFA"/>
    <property type="match status" value="1"/>
</dbReference>
<dbReference type="InterPro" id="IPR011057">
    <property type="entry name" value="Mss4-like_sf"/>
</dbReference>
<evidence type="ECO:0000313" key="7">
    <source>
        <dbReference type="Proteomes" id="UP000054770"/>
    </source>
</evidence>
<feature type="domain" description="CENP-V/GFA" evidence="5">
    <location>
        <begin position="4"/>
        <end position="122"/>
    </location>
</feature>
<protein>
    <submittedName>
        <fullName evidence="6">Glutathione-dependent formaldehyde-activating protein</fullName>
    </submittedName>
</protein>
<dbReference type="OrthoDB" id="327703at2"/>
<dbReference type="PANTHER" id="PTHR33337">
    <property type="entry name" value="GFA DOMAIN-CONTAINING PROTEIN"/>
    <property type="match status" value="1"/>
</dbReference>
<proteinExistence type="inferred from homology"/>
<gene>
    <name evidence="6" type="ORF">AWB68_06391</name>
</gene>
<dbReference type="PANTHER" id="PTHR33337:SF40">
    <property type="entry name" value="CENP-V_GFA DOMAIN-CONTAINING PROTEIN-RELATED"/>
    <property type="match status" value="1"/>
</dbReference>
<dbReference type="InterPro" id="IPR006913">
    <property type="entry name" value="CENP-V/GFA"/>
</dbReference>